<keyword evidence="3 7" id="KW-0812">Transmembrane</keyword>
<evidence type="ECO:0000256" key="6">
    <source>
        <dbReference type="ARBA" id="ARBA00037968"/>
    </source>
</evidence>
<protein>
    <submittedName>
        <fullName evidence="9">MFS general substrate transporter</fullName>
    </submittedName>
</protein>
<comment type="similarity">
    <text evidence="6">Belongs to the major facilitator superfamily. Allantoate permease family.</text>
</comment>
<proteinExistence type="inferred from homology"/>
<dbReference type="FunFam" id="1.20.1250.20:FF:000018">
    <property type="entry name" value="MFS transporter permease"/>
    <property type="match status" value="1"/>
</dbReference>
<feature type="domain" description="Major facilitator superfamily (MFS) profile" evidence="8">
    <location>
        <begin position="49"/>
        <end position="465"/>
    </location>
</feature>
<dbReference type="InterPro" id="IPR011701">
    <property type="entry name" value="MFS"/>
</dbReference>
<dbReference type="Pfam" id="PF07690">
    <property type="entry name" value="MFS_1"/>
    <property type="match status" value="1"/>
</dbReference>
<evidence type="ECO:0000256" key="5">
    <source>
        <dbReference type="ARBA" id="ARBA00023136"/>
    </source>
</evidence>
<reference evidence="9" key="1">
    <citation type="journal article" date="2020" name="Stud. Mycol.">
        <title>101 Dothideomycetes genomes: a test case for predicting lifestyles and emergence of pathogens.</title>
        <authorList>
            <person name="Haridas S."/>
            <person name="Albert R."/>
            <person name="Binder M."/>
            <person name="Bloem J."/>
            <person name="Labutti K."/>
            <person name="Salamov A."/>
            <person name="Andreopoulos B."/>
            <person name="Baker S."/>
            <person name="Barry K."/>
            <person name="Bills G."/>
            <person name="Bluhm B."/>
            <person name="Cannon C."/>
            <person name="Castanera R."/>
            <person name="Culley D."/>
            <person name="Daum C."/>
            <person name="Ezra D."/>
            <person name="Gonzalez J."/>
            <person name="Henrissat B."/>
            <person name="Kuo A."/>
            <person name="Liang C."/>
            <person name="Lipzen A."/>
            <person name="Lutzoni F."/>
            <person name="Magnuson J."/>
            <person name="Mondo S."/>
            <person name="Nolan M."/>
            <person name="Ohm R."/>
            <person name="Pangilinan J."/>
            <person name="Park H.-J."/>
            <person name="Ramirez L."/>
            <person name="Alfaro M."/>
            <person name="Sun H."/>
            <person name="Tritt A."/>
            <person name="Yoshinaga Y."/>
            <person name="Zwiers L.-H."/>
            <person name="Turgeon B."/>
            <person name="Goodwin S."/>
            <person name="Spatafora J."/>
            <person name="Crous P."/>
            <person name="Grigoriev I."/>
        </authorList>
    </citation>
    <scope>NUCLEOTIDE SEQUENCE</scope>
    <source>
        <strain evidence="9">CBS 122368</strain>
    </source>
</reference>
<dbReference type="FunFam" id="1.20.1250.20:FF:000068">
    <property type="entry name" value="MFS general substrate transporter"/>
    <property type="match status" value="1"/>
</dbReference>
<evidence type="ECO:0000313" key="10">
    <source>
        <dbReference type="Proteomes" id="UP000800094"/>
    </source>
</evidence>
<dbReference type="Proteomes" id="UP000800094">
    <property type="component" value="Unassembled WGS sequence"/>
</dbReference>
<evidence type="ECO:0000256" key="3">
    <source>
        <dbReference type="ARBA" id="ARBA00022692"/>
    </source>
</evidence>
<sequence length="495" mass="55840">MSSAEEKKDESPSRVHIADVEKVSTAWNEPIDIPPELDKRITRKLDIRIMPWLFGLWLLAFIDRSNIGNARIDGLAEDLKLDSNKFNIALTVFYVPYICYDVPSNLVIKYFRAGYYLPTLLILWGIVSLCIGFVKSYEGLLAARFFLGLTEGGLLGGMLVYLAMFYRRHQLLYRITLFYCAAPLSGAFGGLLATGLAEIHTDGYNGWPFIFFVEGAITIVFGIVVLFMLPHTPSDVKFFTPEEHSALLARMRLDAHGSNPTSSVDQEKFSWYWVHRALLNVNTIVLSLNFFAIITPIYSFSLFLPTIIKSLGYAKVTAQLFTVPPNMSAFFTVLFIGWLSDRWQMRGPLMLVGCVVAIVGYIMLIASTRSSVQYGGTFLVAAGIFPCSPLVMGWLTNNLAPHYVRATGTGFQIMIANMAAFIATFTYLQEDAPRYITGHAINIGMLGLALVLTTINIFYCQWENKKRASGERDYRLREEDEERLGYRHPHFKYTV</sequence>
<feature type="transmembrane region" description="Helical" evidence="7">
    <location>
        <begin position="115"/>
        <end position="134"/>
    </location>
</feature>
<evidence type="ECO:0000256" key="7">
    <source>
        <dbReference type="SAM" id="Phobius"/>
    </source>
</evidence>
<accession>A0A6A6IVU3</accession>
<evidence type="ECO:0000256" key="4">
    <source>
        <dbReference type="ARBA" id="ARBA00022989"/>
    </source>
</evidence>
<feature type="transmembrane region" description="Helical" evidence="7">
    <location>
        <begin position="349"/>
        <end position="368"/>
    </location>
</feature>
<feature type="transmembrane region" description="Helical" evidence="7">
    <location>
        <begin position="176"/>
        <end position="197"/>
    </location>
</feature>
<feature type="transmembrane region" description="Helical" evidence="7">
    <location>
        <begin position="407"/>
        <end position="428"/>
    </location>
</feature>
<dbReference type="PANTHER" id="PTHR43791:SF5">
    <property type="entry name" value="MAJOR FACILITATOR SUPERFAMILY (MFS) PROFILE DOMAIN-CONTAINING PROTEIN"/>
    <property type="match status" value="1"/>
</dbReference>
<dbReference type="EMBL" id="ML987191">
    <property type="protein sequence ID" value="KAF2254042.1"/>
    <property type="molecule type" value="Genomic_DNA"/>
</dbReference>
<dbReference type="PROSITE" id="PS50850">
    <property type="entry name" value="MFS"/>
    <property type="match status" value="1"/>
</dbReference>
<dbReference type="InterPro" id="IPR020846">
    <property type="entry name" value="MFS_dom"/>
</dbReference>
<evidence type="ECO:0000256" key="1">
    <source>
        <dbReference type="ARBA" id="ARBA00004141"/>
    </source>
</evidence>
<keyword evidence="10" id="KW-1185">Reference proteome</keyword>
<dbReference type="Gene3D" id="1.20.1250.20">
    <property type="entry name" value="MFS general substrate transporter like domains"/>
    <property type="match status" value="2"/>
</dbReference>
<feature type="transmembrane region" description="Helical" evidence="7">
    <location>
        <begin position="49"/>
        <end position="67"/>
    </location>
</feature>
<feature type="transmembrane region" description="Helical" evidence="7">
    <location>
        <begin position="87"/>
        <end position="108"/>
    </location>
</feature>
<feature type="transmembrane region" description="Helical" evidence="7">
    <location>
        <begin position="440"/>
        <end position="459"/>
    </location>
</feature>
<dbReference type="OrthoDB" id="2962993at2759"/>
<keyword evidence="2" id="KW-0813">Transport</keyword>
<evidence type="ECO:0000259" key="8">
    <source>
        <dbReference type="PROSITE" id="PS50850"/>
    </source>
</evidence>
<feature type="transmembrane region" description="Helical" evidence="7">
    <location>
        <begin position="209"/>
        <end position="229"/>
    </location>
</feature>
<dbReference type="RefSeq" id="XP_033689046.1">
    <property type="nucleotide sequence ID" value="XM_033820923.1"/>
</dbReference>
<dbReference type="SUPFAM" id="SSF103473">
    <property type="entry name" value="MFS general substrate transporter"/>
    <property type="match status" value="1"/>
</dbReference>
<dbReference type="AlphaFoldDB" id="A0A6A6IVU3"/>
<feature type="transmembrane region" description="Helical" evidence="7">
    <location>
        <begin position="277"/>
        <end position="298"/>
    </location>
</feature>
<feature type="transmembrane region" description="Helical" evidence="7">
    <location>
        <begin position="318"/>
        <end position="337"/>
    </location>
</feature>
<feature type="transmembrane region" description="Helical" evidence="7">
    <location>
        <begin position="374"/>
        <end position="395"/>
    </location>
</feature>
<dbReference type="PANTHER" id="PTHR43791">
    <property type="entry name" value="PERMEASE-RELATED"/>
    <property type="match status" value="1"/>
</dbReference>
<keyword evidence="5 7" id="KW-0472">Membrane</keyword>
<dbReference type="GO" id="GO:0016020">
    <property type="term" value="C:membrane"/>
    <property type="evidence" value="ECO:0007669"/>
    <property type="project" value="UniProtKB-SubCell"/>
</dbReference>
<gene>
    <name evidence="9" type="ORF">BU26DRAFT_234407</name>
</gene>
<feature type="transmembrane region" description="Helical" evidence="7">
    <location>
        <begin position="140"/>
        <end position="164"/>
    </location>
</feature>
<evidence type="ECO:0000256" key="2">
    <source>
        <dbReference type="ARBA" id="ARBA00022448"/>
    </source>
</evidence>
<comment type="subcellular location">
    <subcellularLocation>
        <location evidence="1">Membrane</location>
        <topology evidence="1">Multi-pass membrane protein</topology>
    </subcellularLocation>
</comment>
<dbReference type="InterPro" id="IPR036259">
    <property type="entry name" value="MFS_trans_sf"/>
</dbReference>
<organism evidence="9 10">
    <name type="scientific">Trematosphaeria pertusa</name>
    <dbReference type="NCBI Taxonomy" id="390896"/>
    <lineage>
        <taxon>Eukaryota</taxon>
        <taxon>Fungi</taxon>
        <taxon>Dikarya</taxon>
        <taxon>Ascomycota</taxon>
        <taxon>Pezizomycotina</taxon>
        <taxon>Dothideomycetes</taxon>
        <taxon>Pleosporomycetidae</taxon>
        <taxon>Pleosporales</taxon>
        <taxon>Massarineae</taxon>
        <taxon>Trematosphaeriaceae</taxon>
        <taxon>Trematosphaeria</taxon>
    </lineage>
</organism>
<evidence type="ECO:0000313" key="9">
    <source>
        <dbReference type="EMBL" id="KAF2254042.1"/>
    </source>
</evidence>
<keyword evidence="4 7" id="KW-1133">Transmembrane helix</keyword>
<dbReference type="GeneID" id="54574253"/>
<name>A0A6A6IVU3_9PLEO</name>
<dbReference type="GO" id="GO:0022857">
    <property type="term" value="F:transmembrane transporter activity"/>
    <property type="evidence" value="ECO:0007669"/>
    <property type="project" value="InterPro"/>
</dbReference>